<dbReference type="RefSeq" id="WP_145061795.1">
    <property type="nucleotide sequence ID" value="NZ_CP036263.1"/>
</dbReference>
<evidence type="ECO:0000313" key="3">
    <source>
        <dbReference type="Proteomes" id="UP000319852"/>
    </source>
</evidence>
<name>A0A517MZP3_9BACT</name>
<dbReference type="Pfam" id="PF13412">
    <property type="entry name" value="HTH_24"/>
    <property type="match status" value="1"/>
</dbReference>
<dbReference type="InterPro" id="IPR036390">
    <property type="entry name" value="WH_DNA-bd_sf"/>
</dbReference>
<dbReference type="AlphaFoldDB" id="A0A517MZP3"/>
<sequence>MNDYKNTPKSSATPDSPPSKEHLDELCRDVAAGRKAAKTLKDFVAGSPVSEVEFRLLWHLQKNSTTDQRALALSLGVSPAQVSSCVEQLRSELLVVGVRDSKDRRRQKWRLSMGGVSLLASLTTPGVRVWKEAA</sequence>
<feature type="region of interest" description="Disordered" evidence="1">
    <location>
        <begin position="1"/>
        <end position="22"/>
    </location>
</feature>
<proteinExistence type="predicted"/>
<keyword evidence="3" id="KW-1185">Reference proteome</keyword>
<dbReference type="SUPFAM" id="SSF46785">
    <property type="entry name" value="Winged helix' DNA-binding domain"/>
    <property type="match status" value="1"/>
</dbReference>
<feature type="compositionally biased region" description="Polar residues" evidence="1">
    <location>
        <begin position="1"/>
        <end position="14"/>
    </location>
</feature>
<reference evidence="2 3" key="1">
    <citation type="submission" date="2019-02" db="EMBL/GenBank/DDBJ databases">
        <title>Deep-cultivation of Planctomycetes and their phenomic and genomic characterization uncovers novel biology.</title>
        <authorList>
            <person name="Wiegand S."/>
            <person name="Jogler M."/>
            <person name="Boedeker C."/>
            <person name="Pinto D."/>
            <person name="Vollmers J."/>
            <person name="Rivas-Marin E."/>
            <person name="Kohn T."/>
            <person name="Peeters S.H."/>
            <person name="Heuer A."/>
            <person name="Rast P."/>
            <person name="Oberbeckmann S."/>
            <person name="Bunk B."/>
            <person name="Jeske O."/>
            <person name="Meyerdierks A."/>
            <person name="Storesund J.E."/>
            <person name="Kallscheuer N."/>
            <person name="Luecker S."/>
            <person name="Lage O.M."/>
            <person name="Pohl T."/>
            <person name="Merkel B.J."/>
            <person name="Hornburger P."/>
            <person name="Mueller R.-W."/>
            <person name="Bruemmer F."/>
            <person name="Labrenz M."/>
            <person name="Spormann A.M."/>
            <person name="Op den Camp H."/>
            <person name="Overmann J."/>
            <person name="Amann R."/>
            <person name="Jetten M.S.M."/>
            <person name="Mascher T."/>
            <person name="Medema M.H."/>
            <person name="Devos D.P."/>
            <person name="Kaster A.-K."/>
            <person name="Ovreas L."/>
            <person name="Rohde M."/>
            <person name="Galperin M.Y."/>
            <person name="Jogler C."/>
        </authorList>
    </citation>
    <scope>NUCLEOTIDE SEQUENCE [LARGE SCALE GENOMIC DNA]</scope>
    <source>
        <strain evidence="2 3">HG15A2</strain>
    </source>
</reference>
<protein>
    <submittedName>
        <fullName evidence="2">MarR family protein</fullName>
    </submittedName>
</protein>
<accession>A0A517MZP3</accession>
<gene>
    <name evidence="2" type="ORF">HG15A2_36870</name>
</gene>
<dbReference type="EMBL" id="CP036263">
    <property type="protein sequence ID" value="QDT00351.1"/>
    <property type="molecule type" value="Genomic_DNA"/>
</dbReference>
<evidence type="ECO:0000313" key="2">
    <source>
        <dbReference type="EMBL" id="QDT00351.1"/>
    </source>
</evidence>
<dbReference type="KEGG" id="amob:HG15A2_36870"/>
<dbReference type="OrthoDB" id="272330at2"/>
<dbReference type="InterPro" id="IPR036388">
    <property type="entry name" value="WH-like_DNA-bd_sf"/>
</dbReference>
<organism evidence="2 3">
    <name type="scientific">Adhaeretor mobilis</name>
    <dbReference type="NCBI Taxonomy" id="1930276"/>
    <lineage>
        <taxon>Bacteria</taxon>
        <taxon>Pseudomonadati</taxon>
        <taxon>Planctomycetota</taxon>
        <taxon>Planctomycetia</taxon>
        <taxon>Pirellulales</taxon>
        <taxon>Lacipirellulaceae</taxon>
        <taxon>Adhaeretor</taxon>
    </lineage>
</organism>
<evidence type="ECO:0000256" key="1">
    <source>
        <dbReference type="SAM" id="MobiDB-lite"/>
    </source>
</evidence>
<dbReference type="Proteomes" id="UP000319852">
    <property type="component" value="Chromosome"/>
</dbReference>
<dbReference type="Gene3D" id="1.10.10.10">
    <property type="entry name" value="Winged helix-like DNA-binding domain superfamily/Winged helix DNA-binding domain"/>
    <property type="match status" value="1"/>
</dbReference>